<organism evidence="2 3">
    <name type="scientific">Neolewinella xylanilytica</name>
    <dbReference type="NCBI Taxonomy" id="1514080"/>
    <lineage>
        <taxon>Bacteria</taxon>
        <taxon>Pseudomonadati</taxon>
        <taxon>Bacteroidota</taxon>
        <taxon>Saprospiria</taxon>
        <taxon>Saprospirales</taxon>
        <taxon>Lewinellaceae</taxon>
        <taxon>Neolewinella</taxon>
    </lineage>
</organism>
<dbReference type="InterPro" id="IPR018490">
    <property type="entry name" value="cNMP-bd_dom_sf"/>
</dbReference>
<sequence length="188" mass="21373">MIDPRELHGYFDLHPAELSQLAAAFSDLSLATGQDFLRQGEYHPRMAFVRSGYLRVHTETNGKEVTQWIAPPRYLLTDLAALVYGEPARWTITALTDCRLSVISASDYARLGKEIPGWPRAERSFLAHCFVTLENRVLSFLSLSARQRYEALFTEHPDLFNRVPLQYLASMLGMTPETLSRIRAGQRS</sequence>
<dbReference type="SUPFAM" id="SSF51206">
    <property type="entry name" value="cAMP-binding domain-like"/>
    <property type="match status" value="1"/>
</dbReference>
<evidence type="ECO:0000313" key="2">
    <source>
        <dbReference type="EMBL" id="PPK87212.1"/>
    </source>
</evidence>
<reference evidence="2 3" key="1">
    <citation type="submission" date="2018-02" db="EMBL/GenBank/DDBJ databases">
        <title>Genomic Encyclopedia of Archaeal and Bacterial Type Strains, Phase II (KMG-II): from individual species to whole genera.</title>
        <authorList>
            <person name="Goeker M."/>
        </authorList>
    </citation>
    <scope>NUCLEOTIDE SEQUENCE [LARGE SCALE GENOMIC DNA]</scope>
    <source>
        <strain evidence="2 3">DSM 29526</strain>
    </source>
</reference>
<comment type="caution">
    <text evidence="2">The sequence shown here is derived from an EMBL/GenBank/DDBJ whole genome shotgun (WGS) entry which is preliminary data.</text>
</comment>
<evidence type="ECO:0000259" key="1">
    <source>
        <dbReference type="PROSITE" id="PS50042"/>
    </source>
</evidence>
<keyword evidence="3" id="KW-1185">Reference proteome</keyword>
<dbReference type="CDD" id="cd00038">
    <property type="entry name" value="CAP_ED"/>
    <property type="match status" value="1"/>
</dbReference>
<feature type="domain" description="Cyclic nucleotide-binding" evidence="1">
    <location>
        <begin position="9"/>
        <end position="111"/>
    </location>
</feature>
<dbReference type="PROSITE" id="PS50042">
    <property type="entry name" value="CNMP_BINDING_3"/>
    <property type="match status" value="1"/>
</dbReference>
<dbReference type="InterPro" id="IPR014710">
    <property type="entry name" value="RmlC-like_jellyroll"/>
</dbReference>
<gene>
    <name evidence="2" type="ORF">CLV84_0148</name>
</gene>
<dbReference type="EMBL" id="PTJC01000005">
    <property type="protein sequence ID" value="PPK87212.1"/>
    <property type="molecule type" value="Genomic_DNA"/>
</dbReference>
<dbReference type="Gene3D" id="2.60.120.10">
    <property type="entry name" value="Jelly Rolls"/>
    <property type="match status" value="1"/>
</dbReference>
<dbReference type="OrthoDB" id="792939at2"/>
<evidence type="ECO:0000313" key="3">
    <source>
        <dbReference type="Proteomes" id="UP000237662"/>
    </source>
</evidence>
<dbReference type="Proteomes" id="UP000237662">
    <property type="component" value="Unassembled WGS sequence"/>
</dbReference>
<dbReference type="AlphaFoldDB" id="A0A2S6I6R5"/>
<dbReference type="InterPro" id="IPR000595">
    <property type="entry name" value="cNMP-bd_dom"/>
</dbReference>
<proteinExistence type="predicted"/>
<dbReference type="Pfam" id="PF00027">
    <property type="entry name" value="cNMP_binding"/>
    <property type="match status" value="1"/>
</dbReference>
<dbReference type="RefSeq" id="WP_104417829.1">
    <property type="nucleotide sequence ID" value="NZ_PTJC01000005.1"/>
</dbReference>
<name>A0A2S6I6R5_9BACT</name>
<protein>
    <submittedName>
        <fullName evidence="2">CRP-like cAMP-binding protein</fullName>
    </submittedName>
</protein>
<accession>A0A2S6I6R5</accession>